<keyword evidence="6" id="KW-1185">Reference proteome</keyword>
<dbReference type="PANTHER" id="PTHR22775:SF3">
    <property type="entry name" value="SORTING NEXIN-13"/>
    <property type="match status" value="1"/>
</dbReference>
<evidence type="ECO:0000256" key="2">
    <source>
        <dbReference type="SAM" id="MobiDB-lite"/>
    </source>
</evidence>
<dbReference type="InterPro" id="IPR001683">
    <property type="entry name" value="PX_dom"/>
</dbReference>
<evidence type="ECO:0000313" key="6">
    <source>
        <dbReference type="Proteomes" id="UP000007151"/>
    </source>
</evidence>
<dbReference type="SMART" id="SM00312">
    <property type="entry name" value="PX"/>
    <property type="match status" value="1"/>
</dbReference>
<evidence type="ECO:0000259" key="4">
    <source>
        <dbReference type="PROSITE" id="PS51207"/>
    </source>
</evidence>
<comment type="similarity">
    <text evidence="1">Belongs to the sorting nexin family.</text>
</comment>
<reference evidence="5 6" key="1">
    <citation type="journal article" date="2011" name="Cell">
        <title>The monarch butterfly genome yields insights into long-distance migration.</title>
        <authorList>
            <person name="Zhan S."/>
            <person name="Merlin C."/>
            <person name="Boore J.L."/>
            <person name="Reppert S.M."/>
        </authorList>
    </citation>
    <scope>NUCLEOTIDE SEQUENCE [LARGE SCALE GENOMIC DNA]</scope>
    <source>
        <strain evidence="5">F-2</strain>
    </source>
</reference>
<evidence type="ECO:0000256" key="1">
    <source>
        <dbReference type="ARBA" id="ARBA00010883"/>
    </source>
</evidence>
<dbReference type="Pfam" id="PF08628">
    <property type="entry name" value="Nexin_C"/>
    <property type="match status" value="1"/>
</dbReference>
<dbReference type="EMBL" id="AGBW02014723">
    <property type="protein sequence ID" value="OWR41126.1"/>
    <property type="molecule type" value="Genomic_DNA"/>
</dbReference>
<dbReference type="InParanoid" id="A0A212EI13"/>
<dbReference type="eggNOG" id="KOG2101">
    <property type="taxonomic scope" value="Eukaryota"/>
</dbReference>
<accession>A0A212EI13</accession>
<dbReference type="PANTHER" id="PTHR22775">
    <property type="entry name" value="SORTING NEXIN"/>
    <property type="match status" value="1"/>
</dbReference>
<dbReference type="SUPFAM" id="SSF64268">
    <property type="entry name" value="PX domain"/>
    <property type="match status" value="1"/>
</dbReference>
<dbReference type="STRING" id="278856.A0A212EI13"/>
<dbReference type="InterPro" id="IPR028241">
    <property type="entry name" value="RAVE2/Rogdi"/>
</dbReference>
<comment type="caution">
    <text evidence="5">The sequence shown here is derived from an EMBL/GenBank/DDBJ whole genome shotgun (WGS) entry which is preliminary data.</text>
</comment>
<organism evidence="5 6">
    <name type="scientific">Danaus plexippus plexippus</name>
    <dbReference type="NCBI Taxonomy" id="278856"/>
    <lineage>
        <taxon>Eukaryota</taxon>
        <taxon>Metazoa</taxon>
        <taxon>Ecdysozoa</taxon>
        <taxon>Arthropoda</taxon>
        <taxon>Hexapoda</taxon>
        <taxon>Insecta</taxon>
        <taxon>Pterygota</taxon>
        <taxon>Neoptera</taxon>
        <taxon>Endopterygota</taxon>
        <taxon>Lepidoptera</taxon>
        <taxon>Glossata</taxon>
        <taxon>Ditrysia</taxon>
        <taxon>Papilionoidea</taxon>
        <taxon>Nymphalidae</taxon>
        <taxon>Danainae</taxon>
        <taxon>Danaini</taxon>
        <taxon>Danaina</taxon>
        <taxon>Danaus</taxon>
        <taxon>Danaus</taxon>
    </lineage>
</organism>
<dbReference type="PROSITE" id="PS50195">
    <property type="entry name" value="PX"/>
    <property type="match status" value="1"/>
</dbReference>
<dbReference type="KEGG" id="dpl:KGM_212992"/>
<sequence>MNDNEKEEAANLKDEFEWVLREEVHAILHQLHSVLVECAHRFPVPLYGNEGQKQDKFILTSQPEQLKCVVTLTGDSITHADISFKVLRQMHTICKTSINQDGPWKLQQIQDAANHLQQAIGYIDNVDKHYVFRSSEEVLHIIQCLLGSLQRARTALVLPKKKAIDELMKSRNMKALSPNLPEDLAISFYIQSHKLIFVAYQLSLVHGSMRIDSCQADCAVPWLSDVLFMLTAALHMCQQLKDKYPDNLLALSLDPRVLTILYLNYDSKKIFPLDIDYLDDPLQQSNFSVQSAKILELFKSKKSLPKFDSRITGSETVDSFLNEIVSIIINDYVTTWYELITDDQELTTYAIKKLVVAAGANVSNRVKTVDWIHLLATRFPEELTLHLKLFKQSRVRLKRMQLLSAKEMNGNSKPVPKRPEEKRTHRRNKSETDLLWPPDSQSFGKSKFYSSSENISSNNIKDLFFDLECSIENKELCRDIFCTDPEKEAALLSEVSEALLYLFVPEEAWNCHAMKLILIDLLSSIVLRPLIKMLSDPDNINRAIIRSCCRDSCLSSDLFLMVIRTCGDAEELDATLELVQKDIQKLHSKDSAGEWELQDRQKLSSLQYLSRIILASRATLGPQEGLSTTDNTERESEEVMKTLKFLRAVAAWKSNAQYLLEIELNEADSHTTKAVMDNLRSSALEVCDLYLRGVGVLGVPDNAHADLVRRITTDGGEFTSNPIQCFDDVQKCVCDALEEDPSWQADFMFDGDQDGMDNSENKKDLKSESHKYTGDVVLPVPGARHNRSRSDIVGSFAQKMMNESAGPSNLKSATTSTLSLSHSSISQSVKNMMSPLTAYIIETALVQDKGKTFGIYAIAVTRESDNEVWHIYRRYSDFYDLHASIKEKWPELGHLPFPAKKTFQNTSRSVLESRKRMLNSYLQSLTSISRDSRYMALLSPDYLGGFLSPENQTERHGNTIDALLVNSLKAGMRTLKSMPDQFANTVDGVMDGISKVFQGKSGENLKNFKTWNSSDVQDDNDESVPLRLLEEVLGIRGLWLRRRLLAPLRTMIADRVNKKVIEFVSSLTSPRNVVQYLKTFKQWLTSRNNPSAVSRDQATKARTRVAAKVALLSAASDDLRHIVGTDAARRGLLTVFDLFQTQEINKRLLFVLLEVTLTNLFPDNNIRDMFKTLYSNSPRVPSTKKSVNV</sequence>
<dbReference type="Pfam" id="PF10259">
    <property type="entry name" value="Rogdi_lz"/>
    <property type="match status" value="1"/>
</dbReference>
<evidence type="ECO:0000259" key="3">
    <source>
        <dbReference type="PROSITE" id="PS50195"/>
    </source>
</evidence>
<dbReference type="AlphaFoldDB" id="A0A212EI13"/>
<gene>
    <name evidence="5" type="ORF">KGM_212992</name>
</gene>
<dbReference type="GO" id="GO:0035091">
    <property type="term" value="F:phosphatidylinositol binding"/>
    <property type="evidence" value="ECO:0007669"/>
    <property type="project" value="InterPro"/>
</dbReference>
<protein>
    <submittedName>
        <fullName evidence="5">Sorting nexin 13</fullName>
    </submittedName>
</protein>
<dbReference type="Proteomes" id="UP000007151">
    <property type="component" value="Unassembled WGS sequence"/>
</dbReference>
<dbReference type="InterPro" id="IPR036871">
    <property type="entry name" value="PX_dom_sf"/>
</dbReference>
<feature type="domain" description="PXA" evidence="4">
    <location>
        <begin position="314"/>
        <end position="552"/>
    </location>
</feature>
<feature type="region of interest" description="Disordered" evidence="2">
    <location>
        <begin position="408"/>
        <end position="434"/>
    </location>
</feature>
<dbReference type="Pfam" id="PF00787">
    <property type="entry name" value="PX"/>
    <property type="match status" value="1"/>
</dbReference>
<dbReference type="Gene3D" id="3.30.1520.10">
    <property type="entry name" value="Phox-like domain"/>
    <property type="match status" value="1"/>
</dbReference>
<dbReference type="SMART" id="SM00313">
    <property type="entry name" value="PXA"/>
    <property type="match status" value="1"/>
</dbReference>
<dbReference type="InterPro" id="IPR013937">
    <property type="entry name" value="Sorting_nexin_C"/>
</dbReference>
<proteinExistence type="inferred from homology"/>
<evidence type="ECO:0000313" key="5">
    <source>
        <dbReference type="EMBL" id="OWR41126.1"/>
    </source>
</evidence>
<dbReference type="InterPro" id="IPR003114">
    <property type="entry name" value="Phox_assoc"/>
</dbReference>
<dbReference type="GO" id="GO:0005769">
    <property type="term" value="C:early endosome"/>
    <property type="evidence" value="ECO:0007669"/>
    <property type="project" value="TreeGrafter"/>
</dbReference>
<dbReference type="Pfam" id="PF02194">
    <property type="entry name" value="PXA"/>
    <property type="match status" value="1"/>
</dbReference>
<dbReference type="PROSITE" id="PS51207">
    <property type="entry name" value="PXA"/>
    <property type="match status" value="1"/>
</dbReference>
<name>A0A212EI13_DANPL</name>
<feature type="domain" description="PX" evidence="3">
    <location>
        <begin position="834"/>
        <end position="954"/>
    </location>
</feature>